<organism evidence="1 2">
    <name type="scientific">Raineya orbicola</name>
    <dbReference type="NCBI Taxonomy" id="2016530"/>
    <lineage>
        <taxon>Bacteria</taxon>
        <taxon>Pseudomonadati</taxon>
        <taxon>Bacteroidota</taxon>
        <taxon>Cytophagia</taxon>
        <taxon>Cytophagales</taxon>
        <taxon>Raineyaceae</taxon>
        <taxon>Raineya</taxon>
    </lineage>
</organism>
<gene>
    <name evidence="1" type="ORF">Rain11_0104</name>
</gene>
<dbReference type="OrthoDB" id="1491512at2"/>
<reference evidence="1 2" key="1">
    <citation type="submission" date="2017-06" db="EMBL/GenBank/DDBJ databases">
        <title>Raineya orbicola gen. nov., sp. nov. a slightly thermophilic bacterium of the phylum Bacteroidetes and the description of Raineyaceae fam. nov.</title>
        <authorList>
            <person name="Albuquerque L."/>
            <person name="Polonia A.R.M."/>
            <person name="Barroso C."/>
            <person name="Froufe H.J.C."/>
            <person name="Lage O."/>
            <person name="Lobo-Da-Cunha A."/>
            <person name="Egas C."/>
            <person name="Da Costa M.S."/>
        </authorList>
    </citation>
    <scope>NUCLEOTIDE SEQUENCE [LARGE SCALE GENOMIC DNA]</scope>
    <source>
        <strain evidence="1 2">SPSPC-11</strain>
    </source>
</reference>
<evidence type="ECO:0000313" key="1">
    <source>
        <dbReference type="EMBL" id="PKQ70963.1"/>
    </source>
</evidence>
<sequence>MMSYETISEKIELEIELIFEELRSGISEREDSRAFGAMIEKRITENWERICSNLGYQAVKIPGRRTIFDFACSIENKLFGFDVKTKDLDSTRYSDGGVCAVGNLLKFLANDKGVFMIIEFGHDKSTTKNNSRDIEYIRVAPLHCLPENTYRIENLGTGQVRLNYTINQVWDEIDWGRSYNDFFDIFCNLAITHYKRVKADAEKRIKSIEQFKNGGYQNFRFVR</sequence>
<evidence type="ECO:0000313" key="2">
    <source>
        <dbReference type="Proteomes" id="UP000233387"/>
    </source>
</evidence>
<dbReference type="Proteomes" id="UP000233387">
    <property type="component" value="Unassembled WGS sequence"/>
</dbReference>
<evidence type="ECO:0008006" key="3">
    <source>
        <dbReference type="Google" id="ProtNLM"/>
    </source>
</evidence>
<protein>
    <recommendedName>
        <fullName evidence="3">Restriction endonuclease</fullName>
    </recommendedName>
</protein>
<proteinExistence type="predicted"/>
<comment type="caution">
    <text evidence="1">The sequence shown here is derived from an EMBL/GenBank/DDBJ whole genome shotgun (WGS) entry which is preliminary data.</text>
</comment>
<name>A0A2N3IKZ6_9BACT</name>
<dbReference type="EMBL" id="NKXO01000001">
    <property type="protein sequence ID" value="PKQ70963.1"/>
    <property type="molecule type" value="Genomic_DNA"/>
</dbReference>
<accession>A0A2N3IKZ6</accession>
<dbReference type="RefSeq" id="WP_101357358.1">
    <property type="nucleotide sequence ID" value="NZ_NKXO01000001.1"/>
</dbReference>
<keyword evidence="2" id="KW-1185">Reference proteome</keyword>
<dbReference type="AlphaFoldDB" id="A0A2N3IKZ6"/>